<dbReference type="RefSeq" id="WP_244376188.1">
    <property type="nucleotide sequence ID" value="NZ_CP083239.1"/>
</dbReference>
<evidence type="ECO:0000313" key="3">
    <source>
        <dbReference type="Proteomes" id="UP000831684"/>
    </source>
</evidence>
<reference evidence="2" key="1">
    <citation type="submission" date="2021-09" db="EMBL/GenBank/DDBJ databases">
        <title>Network and meta-omics reveal the key degrader and cooperation patterns in an efficient 1,4-dioxane-degrading microbial community.</title>
        <authorList>
            <person name="Dai C."/>
        </authorList>
    </citation>
    <scope>NUCLEOTIDE SEQUENCE</scope>
    <source>
        <strain evidence="2">ZM13</strain>
    </source>
</reference>
<feature type="region of interest" description="Disordered" evidence="1">
    <location>
        <begin position="1"/>
        <end position="24"/>
    </location>
</feature>
<evidence type="ECO:0000256" key="1">
    <source>
        <dbReference type="SAM" id="MobiDB-lite"/>
    </source>
</evidence>
<evidence type="ECO:0000313" key="2">
    <source>
        <dbReference type="EMBL" id="UOK69884.1"/>
    </source>
</evidence>
<name>A0A9E6ZQI9_9HYPH</name>
<sequence length="111" mass="12575">MTDHEGSSRGVASPAATEGAGGHVSADFRRQLEGYGLTTAHILYRMPDHPGILQSFLWQHYDLCPHFPELKRFLDFWARELEGPLHSVRVAHARLIGPAELRRVDSEFRLN</sequence>
<dbReference type="KEGG" id="apol:K9D25_14205"/>
<organism evidence="2 3">
    <name type="scientific">Ancylobacter polymorphus</name>
    <dbReference type="NCBI Taxonomy" id="223390"/>
    <lineage>
        <taxon>Bacteria</taxon>
        <taxon>Pseudomonadati</taxon>
        <taxon>Pseudomonadota</taxon>
        <taxon>Alphaproteobacteria</taxon>
        <taxon>Hyphomicrobiales</taxon>
        <taxon>Xanthobacteraceae</taxon>
        <taxon>Ancylobacter</taxon>
    </lineage>
</organism>
<accession>A0A9E6ZQI9</accession>
<dbReference type="EMBL" id="CP083239">
    <property type="protein sequence ID" value="UOK69884.1"/>
    <property type="molecule type" value="Genomic_DNA"/>
</dbReference>
<dbReference type="Pfam" id="PF06233">
    <property type="entry name" value="Usg"/>
    <property type="match status" value="1"/>
</dbReference>
<dbReference type="AlphaFoldDB" id="A0A9E6ZQI9"/>
<dbReference type="InterPro" id="IPR009354">
    <property type="entry name" value="Usg"/>
</dbReference>
<protein>
    <submittedName>
        <fullName evidence="2">Usg protein</fullName>
    </submittedName>
</protein>
<gene>
    <name evidence="2" type="ORF">K9D25_14205</name>
</gene>
<dbReference type="Proteomes" id="UP000831684">
    <property type="component" value="Chromosome"/>
</dbReference>
<proteinExistence type="predicted"/>